<evidence type="ECO:0000313" key="3">
    <source>
        <dbReference type="Proteomes" id="UP001172159"/>
    </source>
</evidence>
<evidence type="ECO:0000256" key="1">
    <source>
        <dbReference type="SAM" id="Phobius"/>
    </source>
</evidence>
<keyword evidence="1" id="KW-0472">Membrane</keyword>
<feature type="non-terminal residue" evidence="2">
    <location>
        <position position="1"/>
    </location>
</feature>
<accession>A0AA40K112</accession>
<keyword evidence="3" id="KW-1185">Reference proteome</keyword>
<dbReference type="AlphaFoldDB" id="A0AA40K112"/>
<evidence type="ECO:0000313" key="2">
    <source>
        <dbReference type="EMBL" id="KAK0742018.1"/>
    </source>
</evidence>
<reference evidence="2" key="1">
    <citation type="submission" date="2023-06" db="EMBL/GenBank/DDBJ databases">
        <title>Genome-scale phylogeny and comparative genomics of the fungal order Sordariales.</title>
        <authorList>
            <consortium name="Lawrence Berkeley National Laboratory"/>
            <person name="Hensen N."/>
            <person name="Bonometti L."/>
            <person name="Westerberg I."/>
            <person name="Brannstrom I.O."/>
            <person name="Guillou S."/>
            <person name="Cros-Aarteil S."/>
            <person name="Calhoun S."/>
            <person name="Haridas S."/>
            <person name="Kuo A."/>
            <person name="Mondo S."/>
            <person name="Pangilinan J."/>
            <person name="Riley R."/>
            <person name="Labutti K."/>
            <person name="Andreopoulos B."/>
            <person name="Lipzen A."/>
            <person name="Chen C."/>
            <person name="Yanf M."/>
            <person name="Daum C."/>
            <person name="Ng V."/>
            <person name="Clum A."/>
            <person name="Steindorff A."/>
            <person name="Ohm R."/>
            <person name="Martin F."/>
            <person name="Silar P."/>
            <person name="Natvig D."/>
            <person name="Lalanne C."/>
            <person name="Gautier V."/>
            <person name="Ament-Velasquez S.L."/>
            <person name="Kruys A."/>
            <person name="Hutchinson M.I."/>
            <person name="Powell A.J."/>
            <person name="Barry K."/>
            <person name="Miller A.N."/>
            <person name="Grigoriev I.V."/>
            <person name="Debuchy R."/>
            <person name="Gladieux P."/>
            <person name="Thoren M.H."/>
            <person name="Johannesson H."/>
        </authorList>
    </citation>
    <scope>NUCLEOTIDE SEQUENCE</scope>
    <source>
        <strain evidence="2">CBS 540.89</strain>
    </source>
</reference>
<organism evidence="2 3">
    <name type="scientific">Apiosordaria backusii</name>
    <dbReference type="NCBI Taxonomy" id="314023"/>
    <lineage>
        <taxon>Eukaryota</taxon>
        <taxon>Fungi</taxon>
        <taxon>Dikarya</taxon>
        <taxon>Ascomycota</taxon>
        <taxon>Pezizomycotina</taxon>
        <taxon>Sordariomycetes</taxon>
        <taxon>Sordariomycetidae</taxon>
        <taxon>Sordariales</taxon>
        <taxon>Lasiosphaeriaceae</taxon>
        <taxon>Apiosordaria</taxon>
    </lineage>
</organism>
<comment type="caution">
    <text evidence="2">The sequence shown here is derived from an EMBL/GenBank/DDBJ whole genome shotgun (WGS) entry which is preliminary data.</text>
</comment>
<dbReference type="Proteomes" id="UP001172159">
    <property type="component" value="Unassembled WGS sequence"/>
</dbReference>
<proteinExistence type="predicted"/>
<dbReference type="EMBL" id="JAUKTV010000003">
    <property type="protein sequence ID" value="KAK0742018.1"/>
    <property type="molecule type" value="Genomic_DNA"/>
</dbReference>
<sequence length="55" mass="6583">LIIVNKFTKFAFYITIISKFIVLNFIDLFLNYIYCLYSLLKYITLNKGLLFTSNF</sequence>
<gene>
    <name evidence="2" type="ORF">B0T21DRAFT_283710</name>
</gene>
<keyword evidence="1" id="KW-1133">Transmembrane helix</keyword>
<keyword evidence="1" id="KW-0812">Transmembrane</keyword>
<feature type="transmembrane region" description="Helical" evidence="1">
    <location>
        <begin position="12"/>
        <end position="37"/>
    </location>
</feature>
<protein>
    <submittedName>
        <fullName evidence="2">Uncharacterized protein</fullName>
    </submittedName>
</protein>
<name>A0AA40K112_9PEZI</name>